<evidence type="ECO:0000313" key="4">
    <source>
        <dbReference type="EMBL" id="MCL6285129.1"/>
    </source>
</evidence>
<comment type="caution">
    <text evidence="4">The sequence shown here is derived from an EMBL/GenBank/DDBJ whole genome shotgun (WGS) entry which is preliminary data.</text>
</comment>
<dbReference type="InterPro" id="IPR000073">
    <property type="entry name" value="AB_hydrolase_1"/>
</dbReference>
<dbReference type="InterPro" id="IPR029058">
    <property type="entry name" value="AB_hydrolase_fold"/>
</dbReference>
<dbReference type="GO" id="GO:0016787">
    <property type="term" value="F:hydrolase activity"/>
    <property type="evidence" value="ECO:0007669"/>
    <property type="project" value="UniProtKB-KW"/>
</dbReference>
<keyword evidence="5" id="KW-1185">Reference proteome</keyword>
<sequence>MTVQSPARPNILERVVRFGGDRALCGIVTRPADNSNRPAIIIFNTGIIHRVGHHRMYTKLSRRLAERGYSVVRFDFAGIGDSPAQRDDRSPLEENCSGIREVIDWTEANLKCDRVVLVGLCSGADHSVVYSGDDARVSGVVLMDPSIPRTRWFHVLDKFRRLKQPVVWTNFLIGKGRFWKRVRHKVAKGDAPPPPVREQFSRQDMETPETVSYLQSAYQKMVNNGISILAIFSGGHSYQHNYRRQILDALPDVNFGDRLELHYFSDCDHTFTYEADRRRLFRMLNNWLDNL</sequence>
<evidence type="ECO:0000256" key="1">
    <source>
        <dbReference type="ARBA" id="ARBA00022801"/>
    </source>
</evidence>
<dbReference type="SUPFAM" id="SSF53474">
    <property type="entry name" value="alpha/beta-Hydrolases"/>
    <property type="match status" value="1"/>
</dbReference>
<evidence type="ECO:0000259" key="3">
    <source>
        <dbReference type="Pfam" id="PF00561"/>
    </source>
</evidence>
<feature type="domain" description="AB hydrolase-1" evidence="3">
    <location>
        <begin position="41"/>
        <end position="159"/>
    </location>
</feature>
<name>A0ABT0Q5J4_9RHOB</name>
<dbReference type="InterPro" id="IPR050261">
    <property type="entry name" value="FrsA_esterase"/>
</dbReference>
<dbReference type="PANTHER" id="PTHR22946">
    <property type="entry name" value="DIENELACTONE HYDROLASE DOMAIN-CONTAINING PROTEIN-RELATED"/>
    <property type="match status" value="1"/>
</dbReference>
<evidence type="ECO:0000313" key="5">
    <source>
        <dbReference type="Proteomes" id="UP001203880"/>
    </source>
</evidence>
<gene>
    <name evidence="4" type="ORF">M3P21_16490</name>
</gene>
<organism evidence="4 5">
    <name type="scientific">Ruegeria spongiae</name>
    <dbReference type="NCBI Taxonomy" id="2942209"/>
    <lineage>
        <taxon>Bacteria</taxon>
        <taxon>Pseudomonadati</taxon>
        <taxon>Pseudomonadota</taxon>
        <taxon>Alphaproteobacteria</taxon>
        <taxon>Rhodobacterales</taxon>
        <taxon>Roseobacteraceae</taxon>
        <taxon>Ruegeria</taxon>
    </lineage>
</organism>
<dbReference type="RefSeq" id="WP_249711682.1">
    <property type="nucleotide sequence ID" value="NZ_JAMFMB010000023.1"/>
</dbReference>
<protein>
    <submittedName>
        <fullName evidence="4">Alpha/beta fold hydrolase</fullName>
    </submittedName>
</protein>
<keyword evidence="1 4" id="KW-0378">Hydrolase</keyword>
<dbReference type="EMBL" id="JAMFMB010000023">
    <property type="protein sequence ID" value="MCL6285129.1"/>
    <property type="molecule type" value="Genomic_DNA"/>
</dbReference>
<dbReference type="Gene3D" id="3.40.50.1820">
    <property type="entry name" value="alpha/beta hydrolase"/>
    <property type="match status" value="1"/>
</dbReference>
<evidence type="ECO:0000256" key="2">
    <source>
        <dbReference type="ARBA" id="ARBA00038115"/>
    </source>
</evidence>
<dbReference type="Proteomes" id="UP001203880">
    <property type="component" value="Unassembled WGS sequence"/>
</dbReference>
<comment type="similarity">
    <text evidence="2">Belongs to the AB hydrolase superfamily. FUS2 hydrolase family.</text>
</comment>
<dbReference type="Pfam" id="PF00561">
    <property type="entry name" value="Abhydrolase_1"/>
    <property type="match status" value="1"/>
</dbReference>
<dbReference type="PANTHER" id="PTHR22946:SF9">
    <property type="entry name" value="POLYKETIDE TRANSFERASE AF380"/>
    <property type="match status" value="1"/>
</dbReference>
<proteinExistence type="inferred from homology"/>
<reference evidence="4" key="1">
    <citation type="submission" date="2022-05" db="EMBL/GenBank/DDBJ databases">
        <authorList>
            <person name="Park J.-S."/>
        </authorList>
    </citation>
    <scope>NUCLEOTIDE SEQUENCE</scope>
    <source>
        <strain evidence="4">2012CJ41-6</strain>
    </source>
</reference>
<accession>A0ABT0Q5J4</accession>